<reference evidence="2" key="1">
    <citation type="submission" date="2016-11" db="UniProtKB">
        <authorList>
            <consortium name="WormBaseParasite"/>
        </authorList>
    </citation>
    <scope>IDENTIFICATION</scope>
    <source>
        <strain evidence="2">KR3021</strain>
    </source>
</reference>
<evidence type="ECO:0000313" key="1">
    <source>
        <dbReference type="Proteomes" id="UP000095286"/>
    </source>
</evidence>
<sequence length="223" mass="25817">MDGNHKYSSIAYWDKRFESEKEYEWVADFDQFSSLLINSLKPTDRILHVGCGNSKLSQHLYELGFKNITNLDFSPVLIQKGKECDKRFSWVCDDMRTLSNIPTSSFDVVLEKAAIESLTTRDKSYWSPSEQTLSDLEGIFSSVLRVLKSEGKFLSISFSQPHFRIPHMLKHERWSIGVETFGHNFHFFFYTATKGTSSSLQIISKYRNFLEKSPVKKPPHIVI</sequence>
<protein>
    <submittedName>
        <fullName evidence="2">Methyltransf_11 domain-containing protein</fullName>
    </submittedName>
</protein>
<organism evidence="1 2">
    <name type="scientific">Rhabditophanes sp. KR3021</name>
    <dbReference type="NCBI Taxonomy" id="114890"/>
    <lineage>
        <taxon>Eukaryota</taxon>
        <taxon>Metazoa</taxon>
        <taxon>Ecdysozoa</taxon>
        <taxon>Nematoda</taxon>
        <taxon>Chromadorea</taxon>
        <taxon>Rhabditida</taxon>
        <taxon>Tylenchina</taxon>
        <taxon>Panagrolaimomorpha</taxon>
        <taxon>Strongyloidoidea</taxon>
        <taxon>Alloionematidae</taxon>
        <taxon>Rhabditophanes</taxon>
    </lineage>
</organism>
<dbReference type="Proteomes" id="UP000095286">
    <property type="component" value="Unplaced"/>
</dbReference>
<name>A0AC35U931_9BILA</name>
<proteinExistence type="predicted"/>
<accession>A0AC35U931</accession>
<evidence type="ECO:0000313" key="2">
    <source>
        <dbReference type="WBParaSite" id="RSKR_0000915600.1"/>
    </source>
</evidence>
<dbReference type="WBParaSite" id="RSKR_0000915600.1">
    <property type="protein sequence ID" value="RSKR_0000915600.1"/>
    <property type="gene ID" value="RSKR_0000915600"/>
</dbReference>